<dbReference type="PROSITE" id="PS52050">
    <property type="entry name" value="WYL"/>
    <property type="match status" value="1"/>
</dbReference>
<proteinExistence type="predicted"/>
<dbReference type="Pfam" id="PF13280">
    <property type="entry name" value="WYL"/>
    <property type="match status" value="1"/>
</dbReference>
<dbReference type="InterPro" id="IPR013196">
    <property type="entry name" value="HTH_11"/>
</dbReference>
<feature type="domain" description="HTH deoR-type" evidence="4">
    <location>
        <begin position="4"/>
        <end position="59"/>
    </location>
</feature>
<dbReference type="InterPro" id="IPR051534">
    <property type="entry name" value="CBASS_pafABC_assoc_protein"/>
</dbReference>
<evidence type="ECO:0000313" key="5">
    <source>
        <dbReference type="EMBL" id="AJT42467.1"/>
    </source>
</evidence>
<dbReference type="InterPro" id="IPR036390">
    <property type="entry name" value="WH_DNA-bd_sf"/>
</dbReference>
<keyword evidence="3" id="KW-0804">Transcription</keyword>
<dbReference type="GO" id="GO:0003700">
    <property type="term" value="F:DNA-binding transcription factor activity"/>
    <property type="evidence" value="ECO:0007669"/>
    <property type="project" value="InterPro"/>
</dbReference>
<dbReference type="SUPFAM" id="SSF46785">
    <property type="entry name" value="Winged helix' DNA-binding domain"/>
    <property type="match status" value="1"/>
</dbReference>
<dbReference type="AlphaFoldDB" id="A0A0D4C197"/>
<dbReference type="PROSITE" id="PS51000">
    <property type="entry name" value="HTH_DEOR_2"/>
    <property type="match status" value="1"/>
</dbReference>
<evidence type="ECO:0000256" key="2">
    <source>
        <dbReference type="ARBA" id="ARBA00023125"/>
    </source>
</evidence>
<dbReference type="Gene3D" id="1.10.10.10">
    <property type="entry name" value="Winged helix-like DNA-binding domain superfamily/Winged helix DNA-binding domain"/>
    <property type="match status" value="1"/>
</dbReference>
<dbReference type="InterPro" id="IPR018356">
    <property type="entry name" value="Tscrpt_reg_HTH_DeoR_CS"/>
</dbReference>
<dbReference type="PANTHER" id="PTHR34580">
    <property type="match status" value="1"/>
</dbReference>
<dbReference type="OrthoDB" id="8555652at2"/>
<reference evidence="5 6" key="1">
    <citation type="journal article" date="2015" name="Genome Announc.">
        <title>Complete Genome Sequencing of Protease-Producing Novel Arthrobacter sp. Strain IHBB 11108 Using PacBio Single-Molecule Real-Time Sequencing Technology.</title>
        <authorList>
            <person name="Kiran S."/>
            <person name="Swarnkar M.K."/>
            <person name="Pal M."/>
            <person name="Thakur R."/>
            <person name="Tewari R."/>
            <person name="Singh A.K."/>
            <person name="Gulati A."/>
        </authorList>
    </citation>
    <scope>NUCLEOTIDE SEQUENCE [LARGE SCALE GENOMIC DNA]</scope>
    <source>
        <strain evidence="5 6">IHBB 11108</strain>
    </source>
</reference>
<keyword evidence="2" id="KW-0238">DNA-binding</keyword>
<protein>
    <submittedName>
        <fullName evidence="5">Transcriptional regulator</fullName>
    </submittedName>
</protein>
<keyword evidence="1" id="KW-0805">Transcription regulation</keyword>
<dbReference type="InterPro" id="IPR001034">
    <property type="entry name" value="DeoR_HTH"/>
</dbReference>
<accession>A0A0D4C197</accession>
<evidence type="ECO:0000256" key="3">
    <source>
        <dbReference type="ARBA" id="ARBA00023163"/>
    </source>
</evidence>
<dbReference type="InterPro" id="IPR036388">
    <property type="entry name" value="WH-like_DNA-bd_sf"/>
</dbReference>
<dbReference type="PANTHER" id="PTHR34580:SF3">
    <property type="entry name" value="PROTEIN PAFB"/>
    <property type="match status" value="1"/>
</dbReference>
<dbReference type="KEGG" id="ari:UM93_14940"/>
<dbReference type="PROSITE" id="PS00894">
    <property type="entry name" value="HTH_DEOR_1"/>
    <property type="match status" value="1"/>
</dbReference>
<dbReference type="HOGENOM" id="CLU_041141_1_0_11"/>
<evidence type="ECO:0000259" key="4">
    <source>
        <dbReference type="PROSITE" id="PS51000"/>
    </source>
</evidence>
<dbReference type="STRING" id="1618207.UM93_14940"/>
<keyword evidence="6" id="KW-1185">Reference proteome</keyword>
<dbReference type="RefSeq" id="WP_045076330.1">
    <property type="nucleotide sequence ID" value="NZ_CP011005.1"/>
</dbReference>
<name>A0A0D4C197_9MICC</name>
<evidence type="ECO:0000256" key="1">
    <source>
        <dbReference type="ARBA" id="ARBA00023015"/>
    </source>
</evidence>
<dbReference type="Proteomes" id="UP000061839">
    <property type="component" value="Chromosome"/>
</dbReference>
<organism evidence="5 6">
    <name type="scientific">Psychromicrobium lacuslunae</name>
    <dbReference type="NCBI Taxonomy" id="1618207"/>
    <lineage>
        <taxon>Bacteria</taxon>
        <taxon>Bacillati</taxon>
        <taxon>Actinomycetota</taxon>
        <taxon>Actinomycetes</taxon>
        <taxon>Micrococcales</taxon>
        <taxon>Micrococcaceae</taxon>
        <taxon>Psychromicrobium</taxon>
    </lineage>
</organism>
<gene>
    <name evidence="5" type="ORF">UM93_14940</name>
</gene>
<dbReference type="InterPro" id="IPR026881">
    <property type="entry name" value="WYL_dom"/>
</dbReference>
<dbReference type="GO" id="GO:0003677">
    <property type="term" value="F:DNA binding"/>
    <property type="evidence" value="ECO:0007669"/>
    <property type="project" value="UniProtKB-KW"/>
</dbReference>
<dbReference type="Pfam" id="PF08279">
    <property type="entry name" value="HTH_11"/>
    <property type="match status" value="1"/>
</dbReference>
<dbReference type="PATRIC" id="fig|1618207.4.peg.3043"/>
<evidence type="ECO:0000313" key="6">
    <source>
        <dbReference type="Proteomes" id="UP000061839"/>
    </source>
</evidence>
<sequence>MANTSSRTLRLLSLLQHHRFWAGQDLADKLEISLRTLRRDVDRLRELGYPVEASRGSTGGYQLAAGASLPPLVVDDEEAVALAIGLRLASQGSVSGIEEASVRALAKVIQVMPNKLRHRVEALRAATIPAAANGPIVAASLLTTVAQSCRDQERLEFSYLDASGSSQQRLVEPHRLVSLRQRWYLVAYDMARHDWRSFRLDRMGNPENTGQRFRPRELPASDAAEYLRGSLQTLASGARPHRILLHSAAEPIKDLLGQWAEILPISDHRCELRISADSLEWAAFAVLSSGVDFELIDAPGLDVLLQGWHRRIQTAQRTPTG</sequence>
<dbReference type="EMBL" id="CP011005">
    <property type="protein sequence ID" value="AJT42467.1"/>
    <property type="molecule type" value="Genomic_DNA"/>
</dbReference>